<dbReference type="CDD" id="cd00198">
    <property type="entry name" value="vWFA"/>
    <property type="match status" value="1"/>
</dbReference>
<dbReference type="PROSITE" id="PS50234">
    <property type="entry name" value="VWFA"/>
    <property type="match status" value="1"/>
</dbReference>
<dbReference type="InterPro" id="IPR014756">
    <property type="entry name" value="Ig_E-set"/>
</dbReference>
<protein>
    <submittedName>
        <fullName evidence="3">IPT/TIG domain-containing protein</fullName>
    </submittedName>
</protein>
<comment type="caution">
    <text evidence="3">The sequence shown here is derived from an EMBL/GenBank/DDBJ whole genome shotgun (WGS) entry which is preliminary data.</text>
</comment>
<dbReference type="SMART" id="SM00429">
    <property type="entry name" value="IPT"/>
    <property type="match status" value="8"/>
</dbReference>
<dbReference type="InterPro" id="IPR002909">
    <property type="entry name" value="IPT_dom"/>
</dbReference>
<dbReference type="Pfam" id="PF00092">
    <property type="entry name" value="VWA"/>
    <property type="match status" value="1"/>
</dbReference>
<gene>
    <name evidence="3" type="ORF">M5X04_04710</name>
</gene>
<dbReference type="Gene3D" id="2.60.40.10">
    <property type="entry name" value="Immunoglobulins"/>
    <property type="match status" value="8"/>
</dbReference>
<evidence type="ECO:0000256" key="1">
    <source>
        <dbReference type="SAM" id="SignalP"/>
    </source>
</evidence>
<sequence>MKRSLSMLLTFVLMVSGIVAPGQVQGAASDYVQVNRTITPAEISTKQEATVELNVQGTPPVSVIKPNDVILVIDKSGSMKTENKMEAAKEAANGFIDLMDLSVHRVGVVDYSSQNNIGVSKLTADASQVKSYISGITANGGTATGSAIDTAIAELQRDPREGAQPVILILTDGDATEPGPDPYGTALKMAEKAKEAGIVFYTIALLNKNDNPDTSGPNLLLRKMATTFDHHHFVLGSVGLKDIYGAIVKEIGIASAYDVKVTEYVNEKFELVPDSYLDNIPQPTVEGNKLTWSFKELKNKTLKFTYKIRPKTQAETGIFNTSTNDSIVTYKDYAGADRSKLITNSKIKVKWPAPEITSIIEPSGHPKGGNTIEITGDNFKTGVRVLFNNAESKDVTYVDEQHLKVVVPEGKQGAVTVTVTNTDGQSASGTYKYIAKPEVTDYSPNEGLITGGTQVAFSGNYFAPNISVKFGDQAATVNTNRTNYLSVTTPAAAQVGKVDIVLTNPDGSSLTIPEGFTYKEPEKPKLEITSVAPDKGLPAGGEEIYINGKNIEQGAKVYFGATEAEVVSFISSQRVLIKSPAGSEGSVDVKVVNPDTKEAMLPNGFTYQNPEYLPPTLSGITPDSGEMTGGNTVYITGSNFVSGIKAFINNKEGATTFMSPSRISVVVPSSDTAATVDVKVVNPDLKEAELKNSYTYMEPAPIPQPVLKALTPSKGDLKGGTSVTVNGENFIKDAVVLFNDVEMKATFVSDKQLKMTTPEWATPEVVKVTVKNPDGQTSVEDISFTYEEPQPEPVSITLINPASGLTTGGNRVYLNGKNFKSGVKVLFGNQEGKVDSVSGTRIAVVVPAVTNVQTVDVTVINPDKGTFTVPNGYAYTLVQPSISSITPNKGPMEGGTNITINGINFEADMTVTFNGVQVPIDSFTNTRIKVKSPANLNPGNVPVIITLANGESATTSFTYEAPVLGPAPIINFLSATSGPAAGGDTIYINAKNLVSGSKVYFGDTEALSVRYISQIRMSAVVPPGMGSLEVKVVNPDGQESNKVTYTYN</sequence>
<evidence type="ECO:0000313" key="3">
    <source>
        <dbReference type="EMBL" id="MCY9528639.1"/>
    </source>
</evidence>
<accession>A0ABT4E4H0</accession>
<proteinExistence type="predicted"/>
<keyword evidence="1" id="KW-0732">Signal</keyword>
<evidence type="ECO:0000259" key="2">
    <source>
        <dbReference type="PROSITE" id="PS50234"/>
    </source>
</evidence>
<dbReference type="SMART" id="SM00327">
    <property type="entry name" value="VWA"/>
    <property type="match status" value="1"/>
</dbReference>
<keyword evidence="4" id="KW-1185">Reference proteome</keyword>
<reference evidence="3 4" key="1">
    <citation type="submission" date="2022-05" db="EMBL/GenBank/DDBJ databases">
        <title>Genome Sequencing of Bee-Associated Microbes.</title>
        <authorList>
            <person name="Dunlap C."/>
        </authorList>
    </citation>
    <scope>NUCLEOTIDE SEQUENCE [LARGE SCALE GENOMIC DNA]</scope>
    <source>
        <strain evidence="3 4">NRRL NRS-750</strain>
    </source>
</reference>
<dbReference type="EMBL" id="JAMDLY010000006">
    <property type="protein sequence ID" value="MCY9528639.1"/>
    <property type="molecule type" value="Genomic_DNA"/>
</dbReference>
<dbReference type="InterPro" id="IPR002035">
    <property type="entry name" value="VWF_A"/>
</dbReference>
<dbReference type="PANTHER" id="PTHR22625">
    <property type="entry name" value="PLEXIN"/>
    <property type="match status" value="1"/>
</dbReference>
<name>A0ABT4E4H0_PAEAL</name>
<dbReference type="SUPFAM" id="SSF81296">
    <property type="entry name" value="E set domains"/>
    <property type="match status" value="8"/>
</dbReference>
<organism evidence="3 4">
    <name type="scientific">Paenibacillus alvei</name>
    <name type="common">Bacillus alvei</name>
    <dbReference type="NCBI Taxonomy" id="44250"/>
    <lineage>
        <taxon>Bacteria</taxon>
        <taxon>Bacillati</taxon>
        <taxon>Bacillota</taxon>
        <taxon>Bacilli</taxon>
        <taxon>Bacillales</taxon>
        <taxon>Paenibacillaceae</taxon>
        <taxon>Paenibacillus</taxon>
    </lineage>
</organism>
<dbReference type="Gene3D" id="3.40.50.410">
    <property type="entry name" value="von Willebrand factor, type A domain"/>
    <property type="match status" value="1"/>
</dbReference>
<dbReference type="InterPro" id="IPR036465">
    <property type="entry name" value="vWFA_dom_sf"/>
</dbReference>
<dbReference type="Pfam" id="PF01833">
    <property type="entry name" value="TIG"/>
    <property type="match status" value="8"/>
</dbReference>
<dbReference type="Proteomes" id="UP001527090">
    <property type="component" value="Unassembled WGS sequence"/>
</dbReference>
<dbReference type="CDD" id="cd00102">
    <property type="entry name" value="IPT"/>
    <property type="match status" value="7"/>
</dbReference>
<dbReference type="InterPro" id="IPR031148">
    <property type="entry name" value="Plexin"/>
</dbReference>
<dbReference type="PANTHER" id="PTHR22625:SF70">
    <property type="entry name" value="PLEXIN A, ISOFORM A"/>
    <property type="match status" value="1"/>
</dbReference>
<feature type="chain" id="PRO_5046861976" evidence="1">
    <location>
        <begin position="21"/>
        <end position="1048"/>
    </location>
</feature>
<feature type="domain" description="VWFA" evidence="2">
    <location>
        <begin position="68"/>
        <end position="251"/>
    </location>
</feature>
<dbReference type="SUPFAM" id="SSF53300">
    <property type="entry name" value="vWA-like"/>
    <property type="match status" value="1"/>
</dbReference>
<feature type="signal peptide" evidence="1">
    <location>
        <begin position="1"/>
        <end position="20"/>
    </location>
</feature>
<dbReference type="InterPro" id="IPR013783">
    <property type="entry name" value="Ig-like_fold"/>
</dbReference>
<evidence type="ECO:0000313" key="4">
    <source>
        <dbReference type="Proteomes" id="UP001527090"/>
    </source>
</evidence>
<dbReference type="RefSeq" id="WP_028533412.1">
    <property type="nucleotide sequence ID" value="NZ_JAMDLY010000006.1"/>
</dbReference>